<feature type="binding site" evidence="5">
    <location>
        <begin position="66"/>
        <end position="68"/>
    </location>
    <ligand>
        <name>substrate</name>
    </ligand>
</feature>
<dbReference type="NCBIfam" id="TIGR00576">
    <property type="entry name" value="dut"/>
    <property type="match status" value="1"/>
</dbReference>
<dbReference type="EMBL" id="BAABGY010000001">
    <property type="protein sequence ID" value="GAA4318951.1"/>
    <property type="molecule type" value="Genomic_DNA"/>
</dbReference>
<dbReference type="Gene3D" id="2.70.40.10">
    <property type="match status" value="1"/>
</dbReference>
<gene>
    <name evidence="5 7" type="primary">dut</name>
    <name evidence="7" type="ORF">GCM10023184_03490</name>
</gene>
<keyword evidence="2 5" id="KW-0378">Hydrolase</keyword>
<protein>
    <recommendedName>
        <fullName evidence="5">Deoxyuridine 5'-triphosphate nucleotidohydrolase</fullName>
        <shortName evidence="5">dUTPase</shortName>
        <ecNumber evidence="5">3.6.1.23</ecNumber>
    </recommendedName>
    <alternativeName>
        <fullName evidence="5">dUTP pyrophosphatase</fullName>
    </alternativeName>
</protein>
<keyword evidence="8" id="KW-1185">Reference proteome</keyword>
<evidence type="ECO:0000256" key="3">
    <source>
        <dbReference type="ARBA" id="ARBA00023080"/>
    </source>
</evidence>
<comment type="caution">
    <text evidence="7">The sequence shown here is derived from an EMBL/GenBank/DDBJ whole genome shotgun (WGS) entry which is preliminary data.</text>
</comment>
<comment type="cofactor">
    <cofactor evidence="5">
        <name>Mg(2+)</name>
        <dbReference type="ChEBI" id="CHEBI:18420"/>
    </cofactor>
</comment>
<dbReference type="InterPro" id="IPR008181">
    <property type="entry name" value="dUTPase"/>
</dbReference>
<keyword evidence="5" id="KW-0460">Magnesium</keyword>
<evidence type="ECO:0000313" key="7">
    <source>
        <dbReference type="EMBL" id="GAA4318951.1"/>
    </source>
</evidence>
<comment type="function">
    <text evidence="5">This enzyme is involved in nucleotide metabolism: it produces dUMP, the immediate precursor of thymidine nucleotides and it decreases the intracellular concentration of dUTP so that uracil cannot be incorporated into DNA.</text>
</comment>
<comment type="caution">
    <text evidence="5">Lacks conserved residue(s) required for the propagation of feature annotation.</text>
</comment>
<feature type="domain" description="dUTPase-like" evidence="6">
    <location>
        <begin position="14"/>
        <end position="145"/>
    </location>
</feature>
<dbReference type="InterPro" id="IPR033704">
    <property type="entry name" value="dUTPase_trimeric"/>
</dbReference>
<dbReference type="Proteomes" id="UP001501725">
    <property type="component" value="Unassembled WGS sequence"/>
</dbReference>
<evidence type="ECO:0000256" key="4">
    <source>
        <dbReference type="ARBA" id="ARBA00047686"/>
    </source>
</evidence>
<evidence type="ECO:0000259" key="6">
    <source>
        <dbReference type="Pfam" id="PF00692"/>
    </source>
</evidence>
<reference evidence="8" key="1">
    <citation type="journal article" date="2019" name="Int. J. Syst. Evol. Microbiol.">
        <title>The Global Catalogue of Microorganisms (GCM) 10K type strain sequencing project: providing services to taxonomists for standard genome sequencing and annotation.</title>
        <authorList>
            <consortium name="The Broad Institute Genomics Platform"/>
            <consortium name="The Broad Institute Genome Sequencing Center for Infectious Disease"/>
            <person name="Wu L."/>
            <person name="Ma J."/>
        </authorList>
    </citation>
    <scope>NUCLEOTIDE SEQUENCE [LARGE SCALE GENOMIC DNA]</scope>
    <source>
        <strain evidence="8">JCM 17919</strain>
    </source>
</reference>
<dbReference type="NCBIfam" id="NF001862">
    <property type="entry name" value="PRK00601.1"/>
    <property type="match status" value="1"/>
</dbReference>
<sequence>MTPVAVRVRNLSPFPLPQYATEGSAGTDLRAHLDAPVTLQPLQRSLVPTGLFIELPAGFEAQVRPRSGLALRQGITCLNSPGTIDSDYRGEIKVLLINLDAAPQVIAPGERIAQLVLQRTERIEWVPVTELAGSTRQEGGFGSTGKE</sequence>
<dbReference type="Pfam" id="PF00692">
    <property type="entry name" value="dUTPase"/>
    <property type="match status" value="1"/>
</dbReference>
<name>A0ABP8G7U4_9BACT</name>
<evidence type="ECO:0000256" key="2">
    <source>
        <dbReference type="ARBA" id="ARBA00022801"/>
    </source>
</evidence>
<dbReference type="InterPro" id="IPR029054">
    <property type="entry name" value="dUTPase-like"/>
</dbReference>
<keyword evidence="5" id="KW-0479">Metal-binding</keyword>
<dbReference type="InterPro" id="IPR036157">
    <property type="entry name" value="dUTPase-like_sf"/>
</dbReference>
<dbReference type="SUPFAM" id="SSF51283">
    <property type="entry name" value="dUTPase-like"/>
    <property type="match status" value="1"/>
</dbReference>
<proteinExistence type="inferred from homology"/>
<dbReference type="PANTHER" id="PTHR11241:SF0">
    <property type="entry name" value="DEOXYURIDINE 5'-TRIPHOSPHATE NUCLEOTIDOHYDROLASE"/>
    <property type="match status" value="1"/>
</dbReference>
<evidence type="ECO:0000256" key="5">
    <source>
        <dbReference type="HAMAP-Rule" id="MF_00116"/>
    </source>
</evidence>
<dbReference type="RefSeq" id="WP_345252894.1">
    <property type="nucleotide sequence ID" value="NZ_BAABGY010000001.1"/>
</dbReference>
<feature type="binding site" evidence="5">
    <location>
        <position position="79"/>
    </location>
    <ligand>
        <name>substrate</name>
    </ligand>
</feature>
<evidence type="ECO:0000256" key="1">
    <source>
        <dbReference type="ARBA" id="ARBA00006581"/>
    </source>
</evidence>
<dbReference type="CDD" id="cd07557">
    <property type="entry name" value="trimeric_dUTPase"/>
    <property type="match status" value="1"/>
</dbReference>
<comment type="pathway">
    <text evidence="5">Pyrimidine metabolism; dUMP biosynthesis; dUMP from dCTP (dUTP route): step 2/2.</text>
</comment>
<comment type="similarity">
    <text evidence="1 5">Belongs to the dUTPase family.</text>
</comment>
<feature type="binding site" evidence="5">
    <location>
        <begin position="83"/>
        <end position="85"/>
    </location>
    <ligand>
        <name>substrate</name>
    </ligand>
</feature>
<comment type="catalytic activity">
    <reaction evidence="4 5">
        <text>dUTP + H2O = dUMP + diphosphate + H(+)</text>
        <dbReference type="Rhea" id="RHEA:10248"/>
        <dbReference type="ChEBI" id="CHEBI:15377"/>
        <dbReference type="ChEBI" id="CHEBI:15378"/>
        <dbReference type="ChEBI" id="CHEBI:33019"/>
        <dbReference type="ChEBI" id="CHEBI:61555"/>
        <dbReference type="ChEBI" id="CHEBI:246422"/>
        <dbReference type="EC" id="3.6.1.23"/>
    </reaction>
</comment>
<dbReference type="EC" id="3.6.1.23" evidence="5"/>
<dbReference type="PANTHER" id="PTHR11241">
    <property type="entry name" value="DEOXYURIDINE 5'-TRIPHOSPHATE NUCLEOTIDOHYDROLASE"/>
    <property type="match status" value="1"/>
</dbReference>
<keyword evidence="3 5" id="KW-0546">Nucleotide metabolism</keyword>
<dbReference type="HAMAP" id="MF_00116">
    <property type="entry name" value="dUTPase_bact"/>
    <property type="match status" value="1"/>
</dbReference>
<evidence type="ECO:0000313" key="8">
    <source>
        <dbReference type="Proteomes" id="UP001501725"/>
    </source>
</evidence>
<organism evidence="7 8">
    <name type="scientific">Flaviaesturariibacter amylovorans</name>
    <dbReference type="NCBI Taxonomy" id="1084520"/>
    <lineage>
        <taxon>Bacteria</taxon>
        <taxon>Pseudomonadati</taxon>
        <taxon>Bacteroidota</taxon>
        <taxon>Chitinophagia</taxon>
        <taxon>Chitinophagales</taxon>
        <taxon>Chitinophagaceae</taxon>
        <taxon>Flaviaestuariibacter</taxon>
    </lineage>
</organism>
<accession>A0ABP8G7U4</accession>